<evidence type="ECO:0000313" key="1">
    <source>
        <dbReference type="EMBL" id="KAK3243406.1"/>
    </source>
</evidence>
<organism evidence="2 3">
    <name type="scientific">Cymbomonas tetramitiformis</name>
    <dbReference type="NCBI Taxonomy" id="36881"/>
    <lineage>
        <taxon>Eukaryota</taxon>
        <taxon>Viridiplantae</taxon>
        <taxon>Chlorophyta</taxon>
        <taxon>Pyramimonadophyceae</taxon>
        <taxon>Pyramimonadales</taxon>
        <taxon>Pyramimonadaceae</taxon>
        <taxon>Cymbomonas</taxon>
    </lineage>
</organism>
<evidence type="ECO:0000313" key="3">
    <source>
        <dbReference type="Proteomes" id="UP001190700"/>
    </source>
</evidence>
<reference evidence="2 3" key="1">
    <citation type="journal article" date="2015" name="Genome Biol. Evol.">
        <title>Comparative Genomics of a Bacterivorous Green Alga Reveals Evolutionary Causalities and Consequences of Phago-Mixotrophic Mode of Nutrition.</title>
        <authorList>
            <person name="Burns J.A."/>
            <person name="Paasch A."/>
            <person name="Narechania A."/>
            <person name="Kim E."/>
        </authorList>
    </citation>
    <scope>NUCLEOTIDE SEQUENCE [LARGE SCALE GENOMIC DNA]</scope>
    <source>
        <strain evidence="2">PLY_AMNH</strain>
    </source>
</reference>
<sequence length="126" mass="13156">MGQDVIYCGHHRAGALSNLVPPGNITVITPIQVVPAVAVVFGEHAVGRQKEHNIKQYATIATPAVGRVVAVDQVDVQAAQVERRCLEVAATITQLGIASQALIMDVPVMVAQPITLSTTGSNIVAV</sequence>
<reference evidence="2" key="2">
    <citation type="submission" date="2023-06" db="EMBL/GenBank/DDBJ databases">
        <title>Long-read-based genome assembly of the green algal bacterivore Cymbomonas tetramitiformis.</title>
        <authorList>
            <person name="Gyaltshen Y."/>
            <person name="Rozenberg A."/>
            <person name="Paasch A."/>
            <person name="Burns J.A."/>
            <person name="Warring S."/>
            <person name="Larson R."/>
            <person name="Maurer-Alcala X."/>
            <person name="Dacks J."/>
            <person name="Kim E."/>
        </authorList>
    </citation>
    <scope>NUCLEOTIDE SEQUENCE</scope>
    <source>
        <strain evidence="2">PLY_AMNH</strain>
    </source>
</reference>
<protein>
    <submittedName>
        <fullName evidence="2">Uncharacterized protein</fullName>
    </submittedName>
</protein>
<name>A0AAE0BWD0_9CHLO</name>
<dbReference type="EMBL" id="LGRX02032875">
    <property type="protein sequence ID" value="KAK3243408.1"/>
    <property type="molecule type" value="Genomic_DNA"/>
</dbReference>
<gene>
    <name evidence="2" type="ORF">CYMTET_46935</name>
    <name evidence="1" type="ORF">CYMTET_46937</name>
</gene>
<comment type="caution">
    <text evidence="2">The sequence shown here is derived from an EMBL/GenBank/DDBJ whole genome shotgun (WGS) entry which is preliminary data.</text>
</comment>
<keyword evidence="3" id="KW-1185">Reference proteome</keyword>
<accession>A0AAE0BWD0</accession>
<proteinExistence type="predicted"/>
<dbReference type="EMBL" id="LGRX02032876">
    <property type="protein sequence ID" value="KAK3243406.1"/>
    <property type="molecule type" value="Genomic_DNA"/>
</dbReference>
<dbReference type="Proteomes" id="UP001190700">
    <property type="component" value="Unassembled WGS sequence"/>
</dbReference>
<dbReference type="AlphaFoldDB" id="A0AAE0BWD0"/>
<evidence type="ECO:0000313" key="2">
    <source>
        <dbReference type="EMBL" id="KAK3243408.1"/>
    </source>
</evidence>